<evidence type="ECO:0000313" key="3">
    <source>
        <dbReference type="Proteomes" id="UP001189429"/>
    </source>
</evidence>
<feature type="region of interest" description="Disordered" evidence="1">
    <location>
        <begin position="46"/>
        <end position="68"/>
    </location>
</feature>
<gene>
    <name evidence="2" type="ORF">PCOR1329_LOCUS23134</name>
</gene>
<dbReference type="EMBL" id="CAUYUJ010007792">
    <property type="protein sequence ID" value="CAK0822011.1"/>
    <property type="molecule type" value="Genomic_DNA"/>
</dbReference>
<feature type="compositionally biased region" description="Pro residues" evidence="1">
    <location>
        <begin position="51"/>
        <end position="64"/>
    </location>
</feature>
<name>A0ABN9RRY0_9DINO</name>
<comment type="caution">
    <text evidence="2">The sequence shown here is derived from an EMBL/GenBank/DDBJ whole genome shotgun (WGS) entry which is preliminary data.</text>
</comment>
<keyword evidence="3" id="KW-1185">Reference proteome</keyword>
<evidence type="ECO:0000313" key="2">
    <source>
        <dbReference type="EMBL" id="CAK0822011.1"/>
    </source>
</evidence>
<accession>A0ABN9RRY0</accession>
<protein>
    <recommendedName>
        <fullName evidence="4">Phospholipase B-like</fullName>
    </recommendedName>
</protein>
<reference evidence="2" key="1">
    <citation type="submission" date="2023-10" db="EMBL/GenBank/DDBJ databases">
        <authorList>
            <person name="Chen Y."/>
            <person name="Shah S."/>
            <person name="Dougan E. K."/>
            <person name="Thang M."/>
            <person name="Chan C."/>
        </authorList>
    </citation>
    <scope>NUCLEOTIDE SEQUENCE [LARGE SCALE GENOMIC DNA]</scope>
</reference>
<organism evidence="2 3">
    <name type="scientific">Prorocentrum cordatum</name>
    <dbReference type="NCBI Taxonomy" id="2364126"/>
    <lineage>
        <taxon>Eukaryota</taxon>
        <taxon>Sar</taxon>
        <taxon>Alveolata</taxon>
        <taxon>Dinophyceae</taxon>
        <taxon>Prorocentrales</taxon>
        <taxon>Prorocentraceae</taxon>
        <taxon>Prorocentrum</taxon>
    </lineage>
</organism>
<feature type="non-terminal residue" evidence="2">
    <location>
        <position position="490"/>
    </location>
</feature>
<evidence type="ECO:0000256" key="1">
    <source>
        <dbReference type="SAM" id="MobiDB-lite"/>
    </source>
</evidence>
<proteinExistence type="predicted"/>
<sequence>MAPGATPTPAEGVAAGAPAARAGLRLAGVWLATVVAASATCPARTCQASAWPPPLPSPPSPPAGPGAASVAAALAAELGSLLANSPPRAPPICPSVEAVAAVRLEKLSLGARAEDPTVAAEPPVVGPHDAVEGPEQYYTWEGELRAVSEFRRRRPLRVTSGGVGGTATPPVADAKPLVEAAAADAWGAPRTLDPPDGRAWVVASPGTLLAGREEACAEGSVRLGAHHTASRDGESRRVAEAIPLEEADGHRWRRPRVLMNLLERLSRGRRMALEGSPESAAVPTAVGALDQEASDRDLRDWLDSEVADYVRTVWAQQDGRGEHCDRWREVVREVTRYIFRDWPLWDGLSTVEHMIKMGDPNGGNPLPWLEMGVRDRVSSSTDRACIGTKGLLSAINYAGSRAHISLASMMSIKVLCHMVSQIVEAYSNDPTKLPKWGGPRHYRGVTGPRGVIDPALRSAVFRRNTEEMELGGWKSRAAGVSAMSPLALEA</sequence>
<dbReference type="Proteomes" id="UP001189429">
    <property type="component" value="Unassembled WGS sequence"/>
</dbReference>
<evidence type="ECO:0008006" key="4">
    <source>
        <dbReference type="Google" id="ProtNLM"/>
    </source>
</evidence>